<dbReference type="AlphaFoldDB" id="A0A8J8T0B9"/>
<dbReference type="EMBL" id="RRYP01011863">
    <property type="protein sequence ID" value="TNV77464.1"/>
    <property type="molecule type" value="Genomic_DNA"/>
</dbReference>
<protein>
    <submittedName>
        <fullName evidence="1">Uncharacterized protein</fullName>
    </submittedName>
</protein>
<reference evidence="1" key="1">
    <citation type="submission" date="2019-06" db="EMBL/GenBank/DDBJ databases">
        <authorList>
            <person name="Zheng W."/>
        </authorList>
    </citation>
    <scope>NUCLEOTIDE SEQUENCE</scope>
    <source>
        <strain evidence="1">QDHG01</strain>
    </source>
</reference>
<keyword evidence="2" id="KW-1185">Reference proteome</keyword>
<evidence type="ECO:0000313" key="2">
    <source>
        <dbReference type="Proteomes" id="UP000785679"/>
    </source>
</evidence>
<name>A0A8J8T0B9_HALGN</name>
<evidence type="ECO:0000313" key="1">
    <source>
        <dbReference type="EMBL" id="TNV77464.1"/>
    </source>
</evidence>
<accession>A0A8J8T0B9</accession>
<gene>
    <name evidence="1" type="ORF">FGO68_gene15696</name>
</gene>
<dbReference type="Proteomes" id="UP000785679">
    <property type="component" value="Unassembled WGS sequence"/>
</dbReference>
<sequence length="348" mass="40591">MYHPRAQQFPFLSLEAPQQYTSIDSLSQFALSPRLPFSSNFDGVASLFDSQQRSLKNDDHHDLQMITSEDQVLMQQVHGIATLETDQFESYFHQSQNALNMNWKPAQIAESDSVHVPDKLNFISNVSGPSTTKATIADTFKDRKIDQLELYQTNDRTNYQRRYKKKLIKNQVFNWQILLEIEFNSQIKAFNKNFTPSKVILQSICRSFKASLTGFKYSFTNKLHRSVLNLVGDEAYNILVSGLRSATCVYKASHSEDQRLSSIQNATNFQKANYKINKKIFFINLLDDTYREAFMLALPYIARITYRSDHNRKRKNENEVTQAMYSKKVKEILEIVRLVDRRIKEHRQ</sequence>
<organism evidence="1 2">
    <name type="scientific">Halteria grandinella</name>
    <dbReference type="NCBI Taxonomy" id="5974"/>
    <lineage>
        <taxon>Eukaryota</taxon>
        <taxon>Sar</taxon>
        <taxon>Alveolata</taxon>
        <taxon>Ciliophora</taxon>
        <taxon>Intramacronucleata</taxon>
        <taxon>Spirotrichea</taxon>
        <taxon>Stichotrichia</taxon>
        <taxon>Sporadotrichida</taxon>
        <taxon>Halteriidae</taxon>
        <taxon>Halteria</taxon>
    </lineage>
</organism>
<proteinExistence type="predicted"/>
<comment type="caution">
    <text evidence="1">The sequence shown here is derived from an EMBL/GenBank/DDBJ whole genome shotgun (WGS) entry which is preliminary data.</text>
</comment>